<name>A0ACC6PFB4_9BACL</name>
<keyword evidence="1" id="KW-0547">Nucleotide-binding</keyword>
<accession>A0ACC6PFB4</accession>
<evidence type="ECO:0000313" key="1">
    <source>
        <dbReference type="EMBL" id="MEJ8305591.1"/>
    </source>
</evidence>
<dbReference type="EMBL" id="JBBKAR010000045">
    <property type="protein sequence ID" value="MEJ8305591.1"/>
    <property type="molecule type" value="Genomic_DNA"/>
</dbReference>
<sequence>MEKEAAILTPSVAGKSEDQALVARALTVDYGEGPVLGPLDLHLPAQGIYTVLGPSGSGKSTLLKAAAGLLPGFGGSLIYGGRPIGSGKAAGAEIRVGLVPQNYGLLPWQTAIANIRTALKIARPDEDRARREATALRWLELMGLSGLEGRYPRALSGGQQQRVAIARAFAIRPDLLLLDEPFSALDAVTREGLQRLLLESWRQQPSTMLFVTHDVEEAVLLGRKIVILTSSAGHPVLIDNESVFFLADEDKRDHETFYEQTRHIRRIMREGR</sequence>
<gene>
    <name evidence="1" type="ORF">WKI47_16905</name>
</gene>
<keyword evidence="2" id="KW-1185">Reference proteome</keyword>
<dbReference type="Proteomes" id="UP001380953">
    <property type="component" value="Unassembled WGS sequence"/>
</dbReference>
<organism evidence="1 2">
    <name type="scientific">Saccharibacillus sacchari</name>
    <dbReference type="NCBI Taxonomy" id="456493"/>
    <lineage>
        <taxon>Bacteria</taxon>
        <taxon>Bacillati</taxon>
        <taxon>Bacillota</taxon>
        <taxon>Bacilli</taxon>
        <taxon>Bacillales</taxon>
        <taxon>Paenibacillaceae</taxon>
        <taxon>Saccharibacillus</taxon>
    </lineage>
</organism>
<comment type="caution">
    <text evidence="1">The sequence shown here is derived from an EMBL/GenBank/DDBJ whole genome shotgun (WGS) entry which is preliminary data.</text>
</comment>
<protein>
    <submittedName>
        <fullName evidence="1">ABC transporter ATP-binding protein</fullName>
    </submittedName>
</protein>
<reference evidence="1" key="1">
    <citation type="submission" date="2024-03" db="EMBL/GenBank/DDBJ databases">
        <title>Whole genome sequecning of epiphytes from Marcgravia umbellata leaves.</title>
        <authorList>
            <person name="Kumar G."/>
            <person name="Savka M.A."/>
        </authorList>
    </citation>
    <scope>NUCLEOTIDE SEQUENCE</scope>
    <source>
        <strain evidence="1">RIT_BL5</strain>
    </source>
</reference>
<proteinExistence type="predicted"/>
<keyword evidence="1" id="KW-0067">ATP-binding</keyword>
<evidence type="ECO:0000313" key="2">
    <source>
        <dbReference type="Proteomes" id="UP001380953"/>
    </source>
</evidence>